<dbReference type="CDD" id="cd08281">
    <property type="entry name" value="liver_ADH_like1"/>
    <property type="match status" value="1"/>
</dbReference>
<dbReference type="GO" id="GO:0008270">
    <property type="term" value="F:zinc ion binding"/>
    <property type="evidence" value="ECO:0007669"/>
    <property type="project" value="InterPro"/>
</dbReference>
<proteinExistence type="inferred from homology"/>
<comment type="cofactor">
    <cofactor evidence="1 6">
        <name>Zn(2+)</name>
        <dbReference type="ChEBI" id="CHEBI:29105"/>
    </cofactor>
</comment>
<dbReference type="OrthoDB" id="9806940at2"/>
<dbReference type="SUPFAM" id="SSF50129">
    <property type="entry name" value="GroES-like"/>
    <property type="match status" value="2"/>
</dbReference>
<sequence>MKIRSAVLRKLGASTPYKESQPIQIEELELDAPGRGEVLVKILAASLCHSDLSVVNGSRPRPVPMALGHEAAGVVMSVGEGVTDFAKGDQVICVFVPSCGECVPCQEGRPALCERAAKSNEAGTLLNGDIRLHNGDEKIYHHIGVSAFSDYAVVSKQSLVKVTEDLTAEQLALFGCAVITGVGAVANTAKVPLGSSVAVVGLGGVGLSALLGAIAAGAREVVALDINDQKLVRAAELGATATYRSDEAGIIDRVLEETNGGFDYVFETAGVVPALEVAYAITKRGGVTTTTGLPDPKATFALPYVTLTASEKTLKGSYVGSAVPRRDIPHYIQLMKAGKLPVDELIAKTIRLEEINEGFDLLASGEYTRILISFE</sequence>
<evidence type="ECO:0000259" key="7">
    <source>
        <dbReference type="SMART" id="SM00829"/>
    </source>
</evidence>
<dbReference type="SMART" id="SM00829">
    <property type="entry name" value="PKS_ER"/>
    <property type="match status" value="1"/>
</dbReference>
<dbReference type="InterPro" id="IPR002328">
    <property type="entry name" value="ADH_Zn_CS"/>
</dbReference>
<dbReference type="GO" id="GO:0046294">
    <property type="term" value="P:formaldehyde catabolic process"/>
    <property type="evidence" value="ECO:0007669"/>
    <property type="project" value="TreeGrafter"/>
</dbReference>
<keyword evidence="5" id="KW-0520">NAD</keyword>
<dbReference type="Pfam" id="PF08240">
    <property type="entry name" value="ADH_N"/>
    <property type="match status" value="1"/>
</dbReference>
<evidence type="ECO:0000256" key="4">
    <source>
        <dbReference type="ARBA" id="ARBA00023002"/>
    </source>
</evidence>
<dbReference type="InterPro" id="IPR013149">
    <property type="entry name" value="ADH-like_C"/>
</dbReference>
<dbReference type="Pfam" id="PF00107">
    <property type="entry name" value="ADH_zinc_N"/>
    <property type="match status" value="1"/>
</dbReference>
<dbReference type="Gene3D" id="3.40.50.720">
    <property type="entry name" value="NAD(P)-binding Rossmann-like Domain"/>
    <property type="match status" value="1"/>
</dbReference>
<dbReference type="PROSITE" id="PS00059">
    <property type="entry name" value="ADH_ZINC"/>
    <property type="match status" value="1"/>
</dbReference>
<dbReference type="InterPro" id="IPR020843">
    <property type="entry name" value="ER"/>
</dbReference>
<evidence type="ECO:0000256" key="2">
    <source>
        <dbReference type="ARBA" id="ARBA00022723"/>
    </source>
</evidence>
<comment type="similarity">
    <text evidence="6">Belongs to the zinc-containing alcohol dehydrogenase family.</text>
</comment>
<dbReference type="GO" id="GO:0005829">
    <property type="term" value="C:cytosol"/>
    <property type="evidence" value="ECO:0007669"/>
    <property type="project" value="TreeGrafter"/>
</dbReference>
<dbReference type="RefSeq" id="WP_126990364.1">
    <property type="nucleotide sequence ID" value="NZ_JTFC01000027.1"/>
</dbReference>
<evidence type="ECO:0000256" key="1">
    <source>
        <dbReference type="ARBA" id="ARBA00001947"/>
    </source>
</evidence>
<dbReference type="AlphaFoldDB" id="A0A433RV37"/>
<keyword evidence="4" id="KW-0560">Oxidoreductase</keyword>
<keyword evidence="2 6" id="KW-0479">Metal-binding</keyword>
<evidence type="ECO:0000256" key="5">
    <source>
        <dbReference type="ARBA" id="ARBA00023027"/>
    </source>
</evidence>
<dbReference type="EMBL" id="JTFC01000027">
    <property type="protein sequence ID" value="RUS57133.1"/>
    <property type="molecule type" value="Genomic_DNA"/>
</dbReference>
<reference evidence="8 9" key="1">
    <citation type="submission" date="2014-11" db="EMBL/GenBank/DDBJ databases">
        <title>Genome sequence and analysis of novel Kurthia sp.</title>
        <authorList>
            <person name="Lawson J.N."/>
            <person name="Gonzalez J.E."/>
            <person name="Rinauldi L."/>
            <person name="Xuan Z."/>
            <person name="Firman A."/>
            <person name="Shaddox L."/>
            <person name="Trudeau A."/>
            <person name="Shah S."/>
            <person name="Reiman D."/>
        </authorList>
    </citation>
    <scope>NUCLEOTIDE SEQUENCE [LARGE SCALE GENOMIC DNA]</scope>
    <source>
        <strain evidence="8 9">3B1D</strain>
    </source>
</reference>
<dbReference type="InterPro" id="IPR011032">
    <property type="entry name" value="GroES-like_sf"/>
</dbReference>
<dbReference type="FunFam" id="3.40.50.720:FF:000003">
    <property type="entry name" value="S-(hydroxymethyl)glutathione dehydrogenase"/>
    <property type="match status" value="1"/>
</dbReference>
<evidence type="ECO:0000313" key="9">
    <source>
        <dbReference type="Proteomes" id="UP000288623"/>
    </source>
</evidence>
<comment type="caution">
    <text evidence="8">The sequence shown here is derived from an EMBL/GenBank/DDBJ whole genome shotgun (WGS) entry which is preliminary data.</text>
</comment>
<dbReference type="Proteomes" id="UP000288623">
    <property type="component" value="Unassembled WGS sequence"/>
</dbReference>
<dbReference type="PANTHER" id="PTHR43880">
    <property type="entry name" value="ALCOHOL DEHYDROGENASE"/>
    <property type="match status" value="1"/>
</dbReference>
<dbReference type="PANTHER" id="PTHR43880:SF12">
    <property type="entry name" value="ALCOHOL DEHYDROGENASE CLASS-3"/>
    <property type="match status" value="1"/>
</dbReference>
<dbReference type="InterPro" id="IPR013154">
    <property type="entry name" value="ADH-like_N"/>
</dbReference>
<dbReference type="SUPFAM" id="SSF51735">
    <property type="entry name" value="NAD(P)-binding Rossmann-fold domains"/>
    <property type="match status" value="1"/>
</dbReference>
<evidence type="ECO:0000256" key="6">
    <source>
        <dbReference type="RuleBase" id="RU361277"/>
    </source>
</evidence>
<protein>
    <submittedName>
        <fullName evidence="8">Alcohol dehydrogenase</fullName>
    </submittedName>
</protein>
<gene>
    <name evidence="8" type="ORF">QI30_07690</name>
</gene>
<organism evidence="8 9">
    <name type="scientific">Candidatus Kurthia intestinigallinarum</name>
    <dbReference type="NCBI Taxonomy" id="1562256"/>
    <lineage>
        <taxon>Bacteria</taxon>
        <taxon>Bacillati</taxon>
        <taxon>Bacillota</taxon>
        <taxon>Bacilli</taxon>
        <taxon>Bacillales</taxon>
        <taxon>Caryophanaceae</taxon>
        <taxon>Kurthia</taxon>
    </lineage>
</organism>
<keyword evidence="3 6" id="KW-0862">Zinc</keyword>
<name>A0A433RV37_9BACL</name>
<keyword evidence="9" id="KW-1185">Reference proteome</keyword>
<feature type="domain" description="Enoyl reductase (ER)" evidence="7">
    <location>
        <begin position="18"/>
        <end position="372"/>
    </location>
</feature>
<dbReference type="InterPro" id="IPR036291">
    <property type="entry name" value="NAD(P)-bd_dom_sf"/>
</dbReference>
<accession>A0A433RV37</accession>
<dbReference type="GO" id="GO:0051903">
    <property type="term" value="F:S-(hydroxymethyl)glutathione dehydrogenase [NAD(P)+] activity"/>
    <property type="evidence" value="ECO:0007669"/>
    <property type="project" value="TreeGrafter"/>
</dbReference>
<evidence type="ECO:0000256" key="3">
    <source>
        <dbReference type="ARBA" id="ARBA00022833"/>
    </source>
</evidence>
<dbReference type="Gene3D" id="3.90.180.10">
    <property type="entry name" value="Medium-chain alcohol dehydrogenases, catalytic domain"/>
    <property type="match status" value="1"/>
</dbReference>
<evidence type="ECO:0000313" key="8">
    <source>
        <dbReference type="EMBL" id="RUS57133.1"/>
    </source>
</evidence>